<dbReference type="AlphaFoldDB" id="A0A645C4S6"/>
<sequence length="252" mass="27394">MTRHGLRRADHHLLRVVAQRSLDGIGFVDVTQRCGRAVRVQVIHLIGIHTRIAQRVEHGAARAVHAGRSHVTCIGAHAISKQFCIDPGTARLGVFVLFEHHHAGTFTQNKTITVLVPGARGRLGVVIAGGQGAHRGKAAHAQRRHCGLRTPCDHHVGIAIFNHASCFANAVQACCTGSHHRQIGALEPESHGHMARHHVDDGGRHEERRDTARAARCQFCVGVFDQRQAADAGANHATNARGQVFRQAFAMR</sequence>
<proteinExistence type="predicted"/>
<organism evidence="1">
    <name type="scientific">bioreactor metagenome</name>
    <dbReference type="NCBI Taxonomy" id="1076179"/>
    <lineage>
        <taxon>unclassified sequences</taxon>
        <taxon>metagenomes</taxon>
        <taxon>ecological metagenomes</taxon>
    </lineage>
</organism>
<reference evidence="1" key="1">
    <citation type="submission" date="2019-08" db="EMBL/GenBank/DDBJ databases">
        <authorList>
            <person name="Kucharzyk K."/>
            <person name="Murdoch R.W."/>
            <person name="Higgins S."/>
            <person name="Loffler F."/>
        </authorList>
    </citation>
    <scope>NUCLEOTIDE SEQUENCE</scope>
</reference>
<name>A0A645C4S6_9ZZZZ</name>
<gene>
    <name evidence="1" type="ORF">SDC9_117308</name>
</gene>
<dbReference type="EMBL" id="VSSQ01023428">
    <property type="protein sequence ID" value="MPM70353.1"/>
    <property type="molecule type" value="Genomic_DNA"/>
</dbReference>
<evidence type="ECO:0000313" key="1">
    <source>
        <dbReference type="EMBL" id="MPM70353.1"/>
    </source>
</evidence>
<accession>A0A645C4S6</accession>
<comment type="caution">
    <text evidence="1">The sequence shown here is derived from an EMBL/GenBank/DDBJ whole genome shotgun (WGS) entry which is preliminary data.</text>
</comment>
<protein>
    <submittedName>
        <fullName evidence="1">Uncharacterized protein</fullName>
    </submittedName>
</protein>